<dbReference type="Gene3D" id="3.40.30.120">
    <property type="match status" value="1"/>
</dbReference>
<dbReference type="EMBL" id="JBBEGN010000023">
    <property type="protein sequence ID" value="MEJ2871485.1"/>
    <property type="molecule type" value="Genomic_DNA"/>
</dbReference>
<accession>A0ABU8MXX7</accession>
<dbReference type="SUPFAM" id="SSF52833">
    <property type="entry name" value="Thioredoxin-like"/>
    <property type="match status" value="1"/>
</dbReference>
<protein>
    <submittedName>
        <fullName evidence="7">FAD-dependent monooxygenase</fullName>
    </submittedName>
</protein>
<evidence type="ECO:0000256" key="5">
    <source>
        <dbReference type="SAM" id="MobiDB-lite"/>
    </source>
</evidence>
<organism evidence="7 8">
    <name type="scientific">Actinomycetospora aurantiaca</name>
    <dbReference type="NCBI Taxonomy" id="3129233"/>
    <lineage>
        <taxon>Bacteria</taxon>
        <taxon>Bacillati</taxon>
        <taxon>Actinomycetota</taxon>
        <taxon>Actinomycetes</taxon>
        <taxon>Pseudonocardiales</taxon>
        <taxon>Pseudonocardiaceae</taxon>
        <taxon>Actinomycetospora</taxon>
    </lineage>
</organism>
<comment type="similarity">
    <text evidence="2">Belongs to the PheA/TfdB FAD monooxygenase family.</text>
</comment>
<comment type="cofactor">
    <cofactor evidence="1">
        <name>FAD</name>
        <dbReference type="ChEBI" id="CHEBI:57692"/>
    </cofactor>
</comment>
<dbReference type="PANTHER" id="PTHR43004:SF19">
    <property type="entry name" value="BINDING MONOOXYGENASE, PUTATIVE (JCVI)-RELATED"/>
    <property type="match status" value="1"/>
</dbReference>
<evidence type="ECO:0000259" key="6">
    <source>
        <dbReference type="Pfam" id="PF01494"/>
    </source>
</evidence>
<dbReference type="SUPFAM" id="SSF51905">
    <property type="entry name" value="FAD/NAD(P)-binding domain"/>
    <property type="match status" value="1"/>
</dbReference>
<proteinExistence type="inferred from homology"/>
<evidence type="ECO:0000256" key="1">
    <source>
        <dbReference type="ARBA" id="ARBA00001974"/>
    </source>
</evidence>
<dbReference type="GO" id="GO:0004497">
    <property type="term" value="F:monooxygenase activity"/>
    <property type="evidence" value="ECO:0007669"/>
    <property type="project" value="UniProtKB-KW"/>
</dbReference>
<keyword evidence="7" id="KW-0560">Oxidoreductase</keyword>
<evidence type="ECO:0000313" key="8">
    <source>
        <dbReference type="Proteomes" id="UP001385809"/>
    </source>
</evidence>
<comment type="caution">
    <text evidence="7">The sequence shown here is derived from an EMBL/GenBank/DDBJ whole genome shotgun (WGS) entry which is preliminary data.</text>
</comment>
<evidence type="ECO:0000256" key="4">
    <source>
        <dbReference type="ARBA" id="ARBA00022827"/>
    </source>
</evidence>
<reference evidence="7 8" key="1">
    <citation type="submission" date="2024-03" db="EMBL/GenBank/DDBJ databases">
        <title>Actinomycetospora sp. OC33-EN08, a novel actinomycete isolated from wild orchid (Aerides multiflora).</title>
        <authorList>
            <person name="Suriyachadkun C."/>
        </authorList>
    </citation>
    <scope>NUCLEOTIDE SEQUENCE [LARGE SCALE GENOMIC DNA]</scope>
    <source>
        <strain evidence="7 8">OC33-EN08</strain>
    </source>
</reference>
<dbReference type="Proteomes" id="UP001385809">
    <property type="component" value="Unassembled WGS sequence"/>
</dbReference>
<dbReference type="PANTHER" id="PTHR43004">
    <property type="entry name" value="TRK SYSTEM POTASSIUM UPTAKE PROTEIN"/>
    <property type="match status" value="1"/>
</dbReference>
<dbReference type="InterPro" id="IPR036188">
    <property type="entry name" value="FAD/NAD-bd_sf"/>
</dbReference>
<sequence>MEPTSDERTTVLVVGAGPVGLTAAAELARHGAQVRLVDALDGPSGEFRAITVHPRTQEHLSAMGVLDRIVDRAQEITAVEFHVRGEARPRVRLTTDDVDSRFRRILDVPQVDTETALREVVAERGVVVEYGTRCEALDQDDDGVTVTLASPEGREQRRYGWVVGADGGHSAIRAAVGVRLEGEFEGECSVLADVDVETELPPTALRLFVDPRGGGGVFPLADGRAKIAARVPRPEPGATPTVGEVQRVVDEQMGGHWRLGTAHWLTYFESRHAQVARYRHGRVLLAGDAAHIHPPAAGQGMNTGIQDAVDLAWKLALVSTGRAHDDLLDTYDAERHPVGAAVVAQTSRLNDLLAADGIGAHLRDLGLRLLGHLPVLGGRLMADMTETTVTYRTGGGRPGAGSPPVAGDHAPDVTDLRTADGDPTHLDVLLRRPGHLLLVVGAEESDLERLQDVLGALGAVVPVRRSSTGATPDAVIDTVEGFARRYGLGDHGFVLVRPDGYVALLSRDLDARPLAEYLSLHHLDVGHEPASRAASRRGRRS</sequence>
<keyword evidence="7" id="KW-0503">Monooxygenase</keyword>
<dbReference type="InterPro" id="IPR002938">
    <property type="entry name" value="FAD-bd"/>
</dbReference>
<dbReference type="RefSeq" id="WP_337698052.1">
    <property type="nucleotide sequence ID" value="NZ_JBBEGN010000023.1"/>
</dbReference>
<dbReference type="InterPro" id="IPR050641">
    <property type="entry name" value="RIFMO-like"/>
</dbReference>
<feature type="region of interest" description="Disordered" evidence="5">
    <location>
        <begin position="393"/>
        <end position="418"/>
    </location>
</feature>
<dbReference type="Gene3D" id="3.30.70.2450">
    <property type="match status" value="1"/>
</dbReference>
<feature type="compositionally biased region" description="Basic and acidic residues" evidence="5">
    <location>
        <begin position="409"/>
        <end position="418"/>
    </location>
</feature>
<dbReference type="InterPro" id="IPR036249">
    <property type="entry name" value="Thioredoxin-like_sf"/>
</dbReference>
<keyword evidence="4" id="KW-0274">FAD</keyword>
<dbReference type="PRINTS" id="PR00420">
    <property type="entry name" value="RNGMNOXGNASE"/>
</dbReference>
<evidence type="ECO:0000256" key="3">
    <source>
        <dbReference type="ARBA" id="ARBA00022630"/>
    </source>
</evidence>
<dbReference type="Gene3D" id="3.50.50.60">
    <property type="entry name" value="FAD/NAD(P)-binding domain"/>
    <property type="match status" value="1"/>
</dbReference>
<evidence type="ECO:0000256" key="2">
    <source>
        <dbReference type="ARBA" id="ARBA00007801"/>
    </source>
</evidence>
<name>A0ABU8MXX7_9PSEU</name>
<evidence type="ECO:0000313" key="7">
    <source>
        <dbReference type="EMBL" id="MEJ2871485.1"/>
    </source>
</evidence>
<keyword evidence="8" id="KW-1185">Reference proteome</keyword>
<dbReference type="Pfam" id="PF01494">
    <property type="entry name" value="FAD_binding_3"/>
    <property type="match status" value="1"/>
</dbReference>
<feature type="domain" description="FAD-binding" evidence="6">
    <location>
        <begin position="8"/>
        <end position="345"/>
    </location>
</feature>
<gene>
    <name evidence="7" type="ORF">WCD74_27245</name>
</gene>
<keyword evidence="3" id="KW-0285">Flavoprotein</keyword>